<keyword evidence="5" id="KW-1185">Reference proteome</keyword>
<dbReference type="GO" id="GO:0016939">
    <property type="term" value="C:kinesin II complex"/>
    <property type="evidence" value="ECO:0007669"/>
    <property type="project" value="TreeGrafter"/>
</dbReference>
<dbReference type="GO" id="GO:0019894">
    <property type="term" value="F:kinesin binding"/>
    <property type="evidence" value="ECO:0007669"/>
    <property type="project" value="InterPro"/>
</dbReference>
<gene>
    <name evidence="3" type="ORF">C1SCF055_LOCUS6855</name>
</gene>
<dbReference type="OrthoDB" id="10265679at2759"/>
<reference evidence="3" key="1">
    <citation type="submission" date="2022-10" db="EMBL/GenBank/DDBJ databases">
        <authorList>
            <person name="Chen Y."/>
            <person name="Dougan E. K."/>
            <person name="Chan C."/>
            <person name="Rhodes N."/>
            <person name="Thang M."/>
        </authorList>
    </citation>
    <scope>NUCLEOTIDE SEQUENCE</scope>
</reference>
<accession>A0A9P1FJX5</accession>
<dbReference type="InterPro" id="IPR016024">
    <property type="entry name" value="ARM-type_fold"/>
</dbReference>
<dbReference type="AlphaFoldDB" id="A0A9P1FJX5"/>
<dbReference type="Pfam" id="PF14541">
    <property type="entry name" value="TAXi_C"/>
    <property type="match status" value="1"/>
</dbReference>
<dbReference type="GO" id="GO:0005930">
    <property type="term" value="C:axoneme"/>
    <property type="evidence" value="ECO:0007669"/>
    <property type="project" value="TreeGrafter"/>
</dbReference>
<comment type="caution">
    <text evidence="3">The sequence shown here is derived from an EMBL/GenBank/DDBJ whole genome shotgun (WGS) entry which is preliminary data.</text>
</comment>
<evidence type="ECO:0000313" key="3">
    <source>
        <dbReference type="EMBL" id="CAI3978858.1"/>
    </source>
</evidence>
<dbReference type="GO" id="GO:0044782">
    <property type="term" value="P:cilium organization"/>
    <property type="evidence" value="ECO:0007669"/>
    <property type="project" value="TreeGrafter"/>
</dbReference>
<dbReference type="PANTHER" id="PTHR15605">
    <property type="entry name" value="KINESIN-ASSOCIATED PROTEINS"/>
    <property type="match status" value="1"/>
</dbReference>
<proteinExistence type="predicted"/>
<dbReference type="InterPro" id="IPR032799">
    <property type="entry name" value="TAXi_C"/>
</dbReference>
<evidence type="ECO:0000313" key="5">
    <source>
        <dbReference type="Proteomes" id="UP001152797"/>
    </source>
</evidence>
<dbReference type="SUPFAM" id="SSF48371">
    <property type="entry name" value="ARM repeat"/>
    <property type="match status" value="1"/>
</dbReference>
<dbReference type="InterPro" id="IPR021109">
    <property type="entry name" value="Peptidase_aspartic_dom_sf"/>
</dbReference>
<dbReference type="SUPFAM" id="SSF101447">
    <property type="entry name" value="Formin homology 2 domain (FH2 domain)"/>
    <property type="match status" value="1"/>
</dbReference>
<dbReference type="EMBL" id="CAMXCT030000442">
    <property type="protein sequence ID" value="CAL4766170.1"/>
    <property type="molecule type" value="Genomic_DNA"/>
</dbReference>
<organism evidence="3">
    <name type="scientific">Cladocopium goreaui</name>
    <dbReference type="NCBI Taxonomy" id="2562237"/>
    <lineage>
        <taxon>Eukaryota</taxon>
        <taxon>Sar</taxon>
        <taxon>Alveolata</taxon>
        <taxon>Dinophyceae</taxon>
        <taxon>Suessiales</taxon>
        <taxon>Symbiodiniaceae</taxon>
        <taxon>Cladocopium</taxon>
    </lineage>
</organism>
<sequence>MSTKKKVKLGRAPQLALAVDFLSGPEIQGLAQEVVEKCRKYIPPSKVGEVEQSLLALAEHEAMQRQGRGQEPPPPPPPPPPPKQRRQEPLLPQADMRQIEDYADQLYEDRMELKVYGAKCILRVCTEPVNLELLAEHENLLQVGCLPRIAADYDSVRKIEHARTLTNLPTTLQGPLALLWPSPSFSSALRFLAGRFGCGNSTPEGLGDPGLTLGRAAQLPGFNAAEIDAQWADARRRPSGGTRRALLRYHTGPLVHIPLNPGGFYGVSLTKMQVGGTSISSWGSTMIDSGTTYTYMKSSNYRSLANGIEAACGGGSCGGTKQGRNCWKLANGPGKFPTIKVFFNSVETEWVPQAYFYRKGKTDTYCYGFEDDGPRANTVLGPEHKDRPSHIQDSNTISPQTTTGAVTTAAEQIAVPETLSNLVRLAQHENQRIALLSLRLLFNLSFDERVRAALVESGIIKLLVDSLKNPPFRHIVLRLLYHFSMDDRCKSLMAYHRDGMVMLLQLVVHFPEPRVGKDLVALMVNLATHARAAEVILQSGLFPPIMLRVMKHRDPLLCKVIRNVASHSGVLEQMCELLDSEGVRMAKWMNEFVRMAICSVDNPDFLVEVLGTLANVTLEEVAWGELCEAGLTELMTRLLVPSFSEDDVVLECVLLISNLALSRDSVQHVAESRLPSMMQDLLIEKREDEEIVVQLLFAFQCLVSHDEVRDFVLQETELAPCIMRFARARNPLVLEYATALLQIVAVASDNQTTEEGVPDWVAQIKAFRFEQHNQEWCRCVNRELSGGTGMSPSAYGAYYDDQVSPREDEEEFAFHWAGMDAADPRDLAKRDWSNQGFGKSMSRWT</sequence>
<dbReference type="EMBL" id="CAMXCT020000442">
    <property type="protein sequence ID" value="CAL1132233.1"/>
    <property type="molecule type" value="Genomic_DNA"/>
</dbReference>
<dbReference type="Pfam" id="PF05804">
    <property type="entry name" value="KAP"/>
    <property type="match status" value="2"/>
</dbReference>
<dbReference type="InterPro" id="IPR008658">
    <property type="entry name" value="KAP3"/>
</dbReference>
<name>A0A9P1FJX5_9DINO</name>
<evidence type="ECO:0000259" key="2">
    <source>
        <dbReference type="Pfam" id="PF14541"/>
    </source>
</evidence>
<dbReference type="EMBL" id="CAMXCT010000442">
    <property type="protein sequence ID" value="CAI3978858.1"/>
    <property type="molecule type" value="Genomic_DNA"/>
</dbReference>
<dbReference type="GO" id="GO:0007018">
    <property type="term" value="P:microtubule-based movement"/>
    <property type="evidence" value="ECO:0007669"/>
    <property type="project" value="TreeGrafter"/>
</dbReference>
<evidence type="ECO:0000313" key="4">
    <source>
        <dbReference type="EMBL" id="CAL4766170.1"/>
    </source>
</evidence>
<dbReference type="SMART" id="SM01297">
    <property type="entry name" value="KAP"/>
    <property type="match status" value="1"/>
</dbReference>
<evidence type="ECO:0000256" key="1">
    <source>
        <dbReference type="SAM" id="MobiDB-lite"/>
    </source>
</evidence>
<dbReference type="Gene3D" id="2.40.70.10">
    <property type="entry name" value="Acid Proteases"/>
    <property type="match status" value="1"/>
</dbReference>
<feature type="region of interest" description="Disordered" evidence="1">
    <location>
        <begin position="59"/>
        <end position="88"/>
    </location>
</feature>
<feature type="compositionally biased region" description="Pro residues" evidence="1">
    <location>
        <begin position="71"/>
        <end position="82"/>
    </location>
</feature>
<reference evidence="4 5" key="2">
    <citation type="submission" date="2024-05" db="EMBL/GenBank/DDBJ databases">
        <authorList>
            <person name="Chen Y."/>
            <person name="Shah S."/>
            <person name="Dougan E. K."/>
            <person name="Thang M."/>
            <person name="Chan C."/>
        </authorList>
    </citation>
    <scope>NUCLEOTIDE SEQUENCE [LARGE SCALE GENOMIC DNA]</scope>
</reference>
<dbReference type="Proteomes" id="UP001152797">
    <property type="component" value="Unassembled WGS sequence"/>
</dbReference>
<protein>
    <submittedName>
        <fullName evidence="4">Kinesin-associated protein 3 (KAP-3) (KAP3) (Smg GDS-associated protein)</fullName>
    </submittedName>
</protein>
<feature type="domain" description="Xylanase inhibitor C-terminal" evidence="2">
    <location>
        <begin position="267"/>
        <end position="381"/>
    </location>
</feature>
<dbReference type="GO" id="GO:0035869">
    <property type="term" value="C:ciliary transition zone"/>
    <property type="evidence" value="ECO:0007669"/>
    <property type="project" value="TreeGrafter"/>
</dbReference>
<dbReference type="PANTHER" id="PTHR15605:SF2">
    <property type="entry name" value="KINESIN-ASSOCIATED PROTEIN 3"/>
    <property type="match status" value="1"/>
</dbReference>
<dbReference type="SUPFAM" id="SSF50630">
    <property type="entry name" value="Acid proteases"/>
    <property type="match status" value="1"/>
</dbReference>
<dbReference type="InterPro" id="IPR011989">
    <property type="entry name" value="ARM-like"/>
</dbReference>
<dbReference type="Gene3D" id="1.25.10.10">
    <property type="entry name" value="Leucine-rich Repeat Variant"/>
    <property type="match status" value="1"/>
</dbReference>